<name>A0A7Y0Q4A8_9FIRM</name>
<dbReference type="EMBL" id="JABBVZ010000067">
    <property type="protein sequence ID" value="NMP23806.1"/>
    <property type="molecule type" value="Genomic_DNA"/>
</dbReference>
<evidence type="ECO:0000313" key="2">
    <source>
        <dbReference type="Proteomes" id="UP000533476"/>
    </source>
</evidence>
<evidence type="ECO:0000313" key="1">
    <source>
        <dbReference type="EMBL" id="NMP23806.1"/>
    </source>
</evidence>
<keyword evidence="2" id="KW-1185">Reference proteome</keyword>
<organism evidence="1 2">
    <name type="scientific">Sulfobacillus harzensis</name>
    <dbReference type="NCBI Taxonomy" id="2729629"/>
    <lineage>
        <taxon>Bacteria</taxon>
        <taxon>Bacillati</taxon>
        <taxon>Bacillota</taxon>
        <taxon>Clostridia</taxon>
        <taxon>Eubacteriales</taxon>
        <taxon>Clostridiales Family XVII. Incertae Sedis</taxon>
        <taxon>Sulfobacillus</taxon>
    </lineage>
</organism>
<comment type="caution">
    <text evidence="1">The sequence shown here is derived from an EMBL/GenBank/DDBJ whole genome shotgun (WGS) entry which is preliminary data.</text>
</comment>
<gene>
    <name evidence="1" type="ORF">HIJ39_15820</name>
</gene>
<dbReference type="RefSeq" id="WP_169101399.1">
    <property type="nucleotide sequence ID" value="NZ_JABBVZ010000067.1"/>
</dbReference>
<sequence>MLWWSGGFVGGLVLAVGVRHGCDTLQHRRVNAARCRDLERRQEAAGWARKGLLWVAKGGK</sequence>
<proteinExistence type="predicted"/>
<accession>A0A7Y0Q4A8</accession>
<protein>
    <submittedName>
        <fullName evidence="1">Uncharacterized protein</fullName>
    </submittedName>
</protein>
<reference evidence="1 2" key="1">
    <citation type="submission" date="2020-04" db="EMBL/GenBank/DDBJ databases">
        <authorList>
            <person name="Zhang R."/>
            <person name="Schippers A."/>
        </authorList>
    </citation>
    <scope>NUCLEOTIDE SEQUENCE [LARGE SCALE GENOMIC DNA]</scope>
    <source>
        <strain evidence="1 2">DSM 109850</strain>
    </source>
</reference>
<dbReference type="Proteomes" id="UP000533476">
    <property type="component" value="Unassembled WGS sequence"/>
</dbReference>
<dbReference type="AlphaFoldDB" id="A0A7Y0Q4A8"/>